<evidence type="ECO:0000313" key="1">
    <source>
        <dbReference type="EMBL" id="KEI14444.1"/>
    </source>
</evidence>
<evidence type="ECO:0000313" key="2">
    <source>
        <dbReference type="Proteomes" id="UP000027937"/>
    </source>
</evidence>
<keyword evidence="2" id="KW-1185">Reference proteome</keyword>
<dbReference type="RefSeq" id="WP_039230304.1">
    <property type="nucleotide sequence ID" value="NZ_JENX01000122.1"/>
</dbReference>
<comment type="caution">
    <text evidence="1">The sequence shown here is derived from an EMBL/GenBank/DDBJ whole genome shotgun (WGS) entry which is preliminary data.</text>
</comment>
<dbReference type="EMBL" id="JENX01000122">
    <property type="protein sequence ID" value="KEI14444.1"/>
    <property type="molecule type" value="Genomic_DNA"/>
</dbReference>
<name>A0ABR4TCK9_CLOHA</name>
<accession>A0ABR4TCK9</accession>
<dbReference type="Proteomes" id="UP000027937">
    <property type="component" value="Unassembled WGS sequence"/>
</dbReference>
<protein>
    <submittedName>
        <fullName evidence="1">Uncharacterized protein</fullName>
    </submittedName>
</protein>
<proteinExistence type="predicted"/>
<sequence>MASKNTGSLISSIASSLNKEDKKNIKKEIKEIKEEKTVNRSYNLKMSTVKKLQRLKVLVFEDSDLTYNEIVDKAICDLYKRLYIEKIHKGETFDAVGNELTKEFNNNPPA</sequence>
<organism evidence="1 2">
    <name type="scientific">Clostridium haemolyticum NCTC 9693</name>
    <dbReference type="NCBI Taxonomy" id="1443114"/>
    <lineage>
        <taxon>Bacteria</taxon>
        <taxon>Bacillati</taxon>
        <taxon>Bacillota</taxon>
        <taxon>Clostridia</taxon>
        <taxon>Eubacteriales</taxon>
        <taxon>Clostridiaceae</taxon>
        <taxon>Clostridium</taxon>
    </lineage>
</organism>
<reference evidence="1 2" key="1">
    <citation type="submission" date="2014-02" db="EMBL/GenBank/DDBJ databases">
        <title>Plasmidome dynamics in the species complex Clostridium novyi sensu lato converts strains of independent lineages into distinctly different pathogens.</title>
        <authorList>
            <person name="Skarin H."/>
            <person name="Segerman B."/>
        </authorList>
    </citation>
    <scope>NUCLEOTIDE SEQUENCE [LARGE SCALE GENOMIC DNA]</scope>
    <source>
        <strain evidence="1 2">NCTC 9693</strain>
    </source>
</reference>
<gene>
    <name evidence="1" type="ORF">Z960_12385</name>
</gene>